<feature type="domain" description="NFD4 C-terminal" evidence="7">
    <location>
        <begin position="310"/>
        <end position="459"/>
    </location>
</feature>
<evidence type="ECO:0000313" key="8">
    <source>
        <dbReference type="EMBL" id="KAG6587514.1"/>
    </source>
</evidence>
<keyword evidence="2 5" id="KW-0812">Transmembrane</keyword>
<dbReference type="PANTHER" id="PTHR21576">
    <property type="entry name" value="UNCHARACTERIZED NODULIN-LIKE PROTEIN"/>
    <property type="match status" value="1"/>
</dbReference>
<feature type="domain" description="Nodulin-like" evidence="6">
    <location>
        <begin position="9"/>
        <end position="260"/>
    </location>
</feature>
<sequence length="585" mass="65079">MEISGFNNKWVSTVASVWIQCTSGSLYTFSIYSQTLKSTQGYDQSTLDIVSVFKDIGVNCGVLAGFLYYYATADGGGSRPWIVHLAGAIQCFLGYFLMWAAVAGVFPRPPLPAMCFFMLVAAHAQSFFNTANVVTGVRNFPSYSGTIVGIMKGFLGLSGAILIQVYETIFNEQPTSFLLMLALLPTLNSLLFMWFVRIHNADDEVDKKHLNSLSIVTLFLATYLMLKIVLEHIFTFQFPLQVASFILLLILLASPLYVAIRAQQRESRKILHPSVTESDQLISRSNQESEDFDNERRRESEESLNLFQALYTIDFWILFFATACGMGTGLATVNNISQIGLSLGYTSLETTILVSLWSIWNFFGRLGAGYVSDYFLHAKGWARPLFMFITLATMSIGHVVIASGLPGALFAGSVLVGVCYGSQWSLMPTITSEIFGVVHMGTIFNAITIASPVGSYIFSPLAYFSGEEVSTIKLFLEGCNTHRVDKGVNTTYDIQSEIWRFSWSLLIRSQHSSESEDSYLESRIKIVSANICSARPSYTYAVVKQEPARMDDSYLAFWMTRNPLAHLIGDRVSVHQVQERGASIF</sequence>
<proteinExistence type="predicted"/>
<feature type="transmembrane region" description="Helical" evidence="5">
    <location>
        <begin position="12"/>
        <end position="32"/>
    </location>
</feature>
<keyword evidence="4 5" id="KW-0472">Membrane</keyword>
<name>A0AAV6MVR5_9ROSI</name>
<comment type="subcellular location">
    <subcellularLocation>
        <location evidence="1">Membrane</location>
        <topology evidence="1">Multi-pass membrane protein</topology>
    </subcellularLocation>
</comment>
<dbReference type="InterPro" id="IPR010658">
    <property type="entry name" value="Nodulin-like"/>
</dbReference>
<reference evidence="8 9" key="1">
    <citation type="journal article" date="2021" name="Hortic Res">
        <title>The domestication of Cucurbita argyrosperma as revealed by the genome of its wild relative.</title>
        <authorList>
            <person name="Barrera-Redondo J."/>
            <person name="Sanchez-de la Vega G."/>
            <person name="Aguirre-Liguori J.A."/>
            <person name="Castellanos-Morales G."/>
            <person name="Gutierrez-Guerrero Y.T."/>
            <person name="Aguirre-Dugua X."/>
            <person name="Aguirre-Planter E."/>
            <person name="Tenaillon M.I."/>
            <person name="Lira-Saade R."/>
            <person name="Eguiarte L.E."/>
        </authorList>
    </citation>
    <scope>NUCLEOTIDE SEQUENCE [LARGE SCALE GENOMIC DNA]</scope>
    <source>
        <strain evidence="8">JBR-2021</strain>
    </source>
</reference>
<evidence type="ECO:0000256" key="3">
    <source>
        <dbReference type="ARBA" id="ARBA00022989"/>
    </source>
</evidence>
<evidence type="ECO:0000256" key="2">
    <source>
        <dbReference type="ARBA" id="ARBA00022692"/>
    </source>
</evidence>
<dbReference type="Pfam" id="PF06813">
    <property type="entry name" value="Nodulin-like"/>
    <property type="match status" value="1"/>
</dbReference>
<feature type="transmembrane region" description="Helical" evidence="5">
    <location>
        <begin position="384"/>
        <end position="402"/>
    </location>
</feature>
<feature type="transmembrane region" description="Helical" evidence="5">
    <location>
        <begin position="111"/>
        <end position="131"/>
    </location>
</feature>
<gene>
    <name evidence="8" type="primary">NFD4</name>
    <name evidence="8" type="ORF">SDJN03_16079</name>
</gene>
<protein>
    <submittedName>
        <fullName evidence="8">Protein NUCLEAR FUSION DEFECTIVE 4</fullName>
    </submittedName>
</protein>
<comment type="caution">
    <text evidence="8">The sequence shown here is derived from an EMBL/GenBank/DDBJ whole genome shotgun (WGS) entry which is preliminary data.</text>
</comment>
<dbReference type="Proteomes" id="UP000685013">
    <property type="component" value="Chromosome 11"/>
</dbReference>
<dbReference type="EMBL" id="JAGKQH010000011">
    <property type="protein sequence ID" value="KAG6587514.1"/>
    <property type="molecule type" value="Genomic_DNA"/>
</dbReference>
<feature type="transmembrane region" description="Helical" evidence="5">
    <location>
        <begin position="52"/>
        <end position="70"/>
    </location>
</feature>
<feature type="transmembrane region" description="Helical" evidence="5">
    <location>
        <begin position="343"/>
        <end position="363"/>
    </location>
</feature>
<feature type="transmembrane region" description="Helical" evidence="5">
    <location>
        <begin position="143"/>
        <end position="165"/>
    </location>
</feature>
<dbReference type="CDD" id="cd17354">
    <property type="entry name" value="MFS_Mch1p_like"/>
    <property type="match status" value="1"/>
</dbReference>
<evidence type="ECO:0000256" key="4">
    <source>
        <dbReference type="ARBA" id="ARBA00023136"/>
    </source>
</evidence>
<feature type="transmembrane region" description="Helical" evidence="5">
    <location>
        <begin position="306"/>
        <end position="331"/>
    </location>
</feature>
<evidence type="ECO:0000256" key="5">
    <source>
        <dbReference type="SAM" id="Phobius"/>
    </source>
</evidence>
<feature type="transmembrane region" description="Helical" evidence="5">
    <location>
        <begin position="408"/>
        <end position="427"/>
    </location>
</feature>
<dbReference type="GO" id="GO:0016020">
    <property type="term" value="C:membrane"/>
    <property type="evidence" value="ECO:0007669"/>
    <property type="project" value="UniProtKB-SubCell"/>
</dbReference>
<feature type="transmembrane region" description="Helical" evidence="5">
    <location>
        <begin position="82"/>
        <end position="105"/>
    </location>
</feature>
<evidence type="ECO:0000256" key="1">
    <source>
        <dbReference type="ARBA" id="ARBA00004141"/>
    </source>
</evidence>
<dbReference type="PANTHER" id="PTHR21576:SF133">
    <property type="entry name" value="NODULIN-LIKE DOMAIN-CONTAINING PROTEIN"/>
    <property type="match status" value="1"/>
</dbReference>
<evidence type="ECO:0000259" key="7">
    <source>
        <dbReference type="Pfam" id="PF23262"/>
    </source>
</evidence>
<keyword evidence="3 5" id="KW-1133">Transmembrane helix</keyword>
<dbReference type="Pfam" id="PF23262">
    <property type="entry name" value="NFD4_C"/>
    <property type="match status" value="1"/>
</dbReference>
<evidence type="ECO:0000313" key="9">
    <source>
        <dbReference type="Proteomes" id="UP000685013"/>
    </source>
</evidence>
<feature type="transmembrane region" description="Helical" evidence="5">
    <location>
        <begin position="434"/>
        <end position="458"/>
    </location>
</feature>
<organism evidence="8 9">
    <name type="scientific">Cucurbita argyrosperma subsp. sororia</name>
    <dbReference type="NCBI Taxonomy" id="37648"/>
    <lineage>
        <taxon>Eukaryota</taxon>
        <taxon>Viridiplantae</taxon>
        <taxon>Streptophyta</taxon>
        <taxon>Embryophyta</taxon>
        <taxon>Tracheophyta</taxon>
        <taxon>Spermatophyta</taxon>
        <taxon>Magnoliopsida</taxon>
        <taxon>eudicotyledons</taxon>
        <taxon>Gunneridae</taxon>
        <taxon>Pentapetalae</taxon>
        <taxon>rosids</taxon>
        <taxon>fabids</taxon>
        <taxon>Cucurbitales</taxon>
        <taxon>Cucurbitaceae</taxon>
        <taxon>Cucurbiteae</taxon>
        <taxon>Cucurbita</taxon>
    </lineage>
</organism>
<accession>A0AAV6MVR5</accession>
<keyword evidence="9" id="KW-1185">Reference proteome</keyword>
<dbReference type="InterPro" id="IPR056555">
    <property type="entry name" value="NFD4_C"/>
</dbReference>
<feature type="non-terminal residue" evidence="8">
    <location>
        <position position="1"/>
    </location>
</feature>
<feature type="transmembrane region" description="Helical" evidence="5">
    <location>
        <begin position="177"/>
        <end position="198"/>
    </location>
</feature>
<evidence type="ECO:0000259" key="6">
    <source>
        <dbReference type="Pfam" id="PF06813"/>
    </source>
</evidence>
<dbReference type="AlphaFoldDB" id="A0AAV6MVR5"/>
<feature type="transmembrane region" description="Helical" evidence="5">
    <location>
        <begin position="210"/>
        <end position="230"/>
    </location>
</feature>
<feature type="transmembrane region" description="Helical" evidence="5">
    <location>
        <begin position="242"/>
        <end position="260"/>
    </location>
</feature>